<dbReference type="InterPro" id="IPR000751">
    <property type="entry name" value="MPI_Phosphatase"/>
</dbReference>
<dbReference type="RefSeq" id="XP_003674228.1">
    <property type="nucleotide sequence ID" value="XM_003674180.1"/>
</dbReference>
<name>G0V8P9_NAUCA</name>
<keyword evidence="5 10" id="KW-0378">Hydrolase</keyword>
<evidence type="ECO:0000256" key="11">
    <source>
        <dbReference type="SAM" id="MobiDB-lite"/>
    </source>
</evidence>
<comment type="similarity">
    <text evidence="1 10">Belongs to the MPI phosphatase family.</text>
</comment>
<comment type="catalytic activity">
    <reaction evidence="8 10">
        <text>O-phospho-L-tyrosyl-[protein] + H2O = L-tyrosyl-[protein] + phosphate</text>
        <dbReference type="Rhea" id="RHEA:10684"/>
        <dbReference type="Rhea" id="RHEA-COMP:10136"/>
        <dbReference type="Rhea" id="RHEA-COMP:20101"/>
        <dbReference type="ChEBI" id="CHEBI:15377"/>
        <dbReference type="ChEBI" id="CHEBI:43474"/>
        <dbReference type="ChEBI" id="CHEBI:46858"/>
        <dbReference type="ChEBI" id="CHEBI:61978"/>
        <dbReference type="EC" id="3.1.3.48"/>
    </reaction>
</comment>
<organism evidence="13 14">
    <name type="scientific">Naumovozyma castellii</name>
    <name type="common">Yeast</name>
    <name type="synonym">Saccharomyces castellii</name>
    <dbReference type="NCBI Taxonomy" id="27288"/>
    <lineage>
        <taxon>Eukaryota</taxon>
        <taxon>Fungi</taxon>
        <taxon>Dikarya</taxon>
        <taxon>Ascomycota</taxon>
        <taxon>Saccharomycotina</taxon>
        <taxon>Saccharomycetes</taxon>
        <taxon>Saccharomycetales</taxon>
        <taxon>Saccharomycetaceae</taxon>
        <taxon>Naumovozyma</taxon>
    </lineage>
</organism>
<accession>G0V8P9</accession>
<proteinExistence type="inferred from homology"/>
<dbReference type="GO" id="GO:0051301">
    <property type="term" value="P:cell division"/>
    <property type="evidence" value="ECO:0007669"/>
    <property type="project" value="UniProtKB-UniRule"/>
</dbReference>
<dbReference type="Pfam" id="PF00581">
    <property type="entry name" value="Rhodanese"/>
    <property type="match status" value="1"/>
</dbReference>
<feature type="compositionally biased region" description="Basic and acidic residues" evidence="11">
    <location>
        <begin position="467"/>
        <end position="480"/>
    </location>
</feature>
<dbReference type="FunFam" id="3.40.250.10:FF:000021">
    <property type="entry name" value="M-phase inducer phosphatase cdc-25.2"/>
    <property type="match status" value="1"/>
</dbReference>
<dbReference type="CDD" id="cd01530">
    <property type="entry name" value="Cdc25"/>
    <property type="match status" value="1"/>
</dbReference>
<evidence type="ECO:0000256" key="7">
    <source>
        <dbReference type="ARBA" id="ARBA00023306"/>
    </source>
</evidence>
<dbReference type="GO" id="GO:0010971">
    <property type="term" value="P:positive regulation of G2/M transition of mitotic cell cycle"/>
    <property type="evidence" value="ECO:0007669"/>
    <property type="project" value="TreeGrafter"/>
</dbReference>
<dbReference type="EC" id="3.1.3.48" evidence="2 10"/>
<evidence type="ECO:0000313" key="14">
    <source>
        <dbReference type="Proteomes" id="UP000001640"/>
    </source>
</evidence>
<dbReference type="GO" id="GO:0000086">
    <property type="term" value="P:G2/M transition of mitotic cell cycle"/>
    <property type="evidence" value="ECO:0007669"/>
    <property type="project" value="EnsemblFungi"/>
</dbReference>
<dbReference type="GeneID" id="96901326"/>
<feature type="domain" description="Rhodanese" evidence="12">
    <location>
        <begin position="266"/>
        <end position="373"/>
    </location>
</feature>
<dbReference type="AlphaFoldDB" id="G0V8P9"/>
<dbReference type="PANTHER" id="PTHR10828">
    <property type="entry name" value="M-PHASE INDUCER PHOSPHATASE DUAL SPECIFICITY PHOSPHATASE CDC25"/>
    <property type="match status" value="1"/>
</dbReference>
<dbReference type="OMA" id="HDFFKRI"/>
<dbReference type="GO" id="GO:0110032">
    <property type="term" value="P:positive regulation of G2/MI transition of meiotic cell cycle"/>
    <property type="evidence" value="ECO:0007669"/>
    <property type="project" value="TreeGrafter"/>
</dbReference>
<keyword evidence="14" id="KW-1185">Reference proteome</keyword>
<evidence type="ECO:0000313" key="13">
    <source>
        <dbReference type="EMBL" id="CCC67848.1"/>
    </source>
</evidence>
<dbReference type="HOGENOM" id="CLU_400665_0_0_1"/>
<gene>
    <name evidence="13" type="primary">NCAS0A12900</name>
    <name evidence="13" type="ordered locus">NCAS_0A12900</name>
</gene>
<dbReference type="SUPFAM" id="SSF52821">
    <property type="entry name" value="Rhodanese/Cell cycle control phosphatase"/>
    <property type="match status" value="1"/>
</dbReference>
<dbReference type="Proteomes" id="UP000001640">
    <property type="component" value="Chromosome 1"/>
</dbReference>
<evidence type="ECO:0000259" key="12">
    <source>
        <dbReference type="PROSITE" id="PS50206"/>
    </source>
</evidence>
<dbReference type="InterPro" id="IPR036873">
    <property type="entry name" value="Rhodanese-like_dom_sf"/>
</dbReference>
<comment type="function">
    <text evidence="10">Tyrosine protein phosphatase which functions as a dosage-dependent inducer of mitotic progression.</text>
</comment>
<keyword evidence="7 10" id="KW-0131">Cell cycle</keyword>
<dbReference type="PANTHER" id="PTHR10828:SF17">
    <property type="entry name" value="PROTEIN-TYROSINE-PHOSPHATASE"/>
    <property type="match status" value="1"/>
</dbReference>
<dbReference type="KEGG" id="ncs:NCAS_0A12900"/>
<evidence type="ECO:0000256" key="8">
    <source>
        <dbReference type="ARBA" id="ARBA00051722"/>
    </source>
</evidence>
<dbReference type="PROSITE" id="PS50206">
    <property type="entry name" value="RHODANESE_3"/>
    <property type="match status" value="1"/>
</dbReference>
<evidence type="ECO:0000256" key="5">
    <source>
        <dbReference type="ARBA" id="ARBA00022801"/>
    </source>
</evidence>
<evidence type="ECO:0000256" key="6">
    <source>
        <dbReference type="ARBA" id="ARBA00022912"/>
    </source>
</evidence>
<evidence type="ECO:0000256" key="1">
    <source>
        <dbReference type="ARBA" id="ARBA00011065"/>
    </source>
</evidence>
<evidence type="ECO:0000256" key="3">
    <source>
        <dbReference type="ARBA" id="ARBA00022618"/>
    </source>
</evidence>
<dbReference type="InParanoid" id="G0V8P9"/>
<reference evidence="13 14" key="1">
    <citation type="journal article" date="2011" name="Proc. Natl. Acad. Sci. U.S.A.">
        <title>Evolutionary erosion of yeast sex chromosomes by mating-type switching accidents.</title>
        <authorList>
            <person name="Gordon J.L."/>
            <person name="Armisen D."/>
            <person name="Proux-Wera E."/>
            <person name="Oheigeartaigh S.S."/>
            <person name="Byrne K.P."/>
            <person name="Wolfe K.H."/>
        </authorList>
    </citation>
    <scope>NUCLEOTIDE SEQUENCE [LARGE SCALE GENOMIC DNA]</scope>
    <source>
        <strain evidence="14">ATCC 76901 / BCRC 22586 / CBS 4309 / NBRC 1992 / NRRL Y-12630</strain>
    </source>
</reference>
<dbReference type="PRINTS" id="PR00716">
    <property type="entry name" value="MPIPHPHTASE"/>
</dbReference>
<dbReference type="FunCoup" id="G0V8P9">
    <property type="interactions" value="307"/>
</dbReference>
<dbReference type="GO" id="GO:0005634">
    <property type="term" value="C:nucleus"/>
    <property type="evidence" value="ECO:0007669"/>
    <property type="project" value="TreeGrafter"/>
</dbReference>
<evidence type="ECO:0000256" key="9">
    <source>
        <dbReference type="ARBA" id="ARBA00067190"/>
    </source>
</evidence>
<dbReference type="Gene3D" id="3.40.250.10">
    <property type="entry name" value="Rhodanese-like domain"/>
    <property type="match status" value="1"/>
</dbReference>
<keyword evidence="3 10" id="KW-0132">Cell division</keyword>
<dbReference type="GO" id="GO:0004725">
    <property type="term" value="F:protein tyrosine phosphatase activity"/>
    <property type="evidence" value="ECO:0007669"/>
    <property type="project" value="UniProtKB-UniRule"/>
</dbReference>
<protein>
    <recommendedName>
        <fullName evidence="9 10">M-phase inducer phosphatase</fullName>
        <ecNumber evidence="2 10">3.1.3.48</ecNumber>
    </recommendedName>
</protein>
<dbReference type="InterPro" id="IPR001763">
    <property type="entry name" value="Rhodanese-like_dom"/>
</dbReference>
<feature type="region of interest" description="Disordered" evidence="11">
    <location>
        <begin position="152"/>
        <end position="184"/>
    </location>
</feature>
<feature type="region of interest" description="Disordered" evidence="11">
    <location>
        <begin position="465"/>
        <end position="488"/>
    </location>
</feature>
<keyword evidence="4 10" id="KW-0498">Mitosis</keyword>
<evidence type="ECO:0000256" key="2">
    <source>
        <dbReference type="ARBA" id="ARBA00013064"/>
    </source>
</evidence>
<dbReference type="GO" id="GO:0051231">
    <property type="term" value="P:spindle elongation"/>
    <property type="evidence" value="ECO:0007669"/>
    <property type="project" value="EnsemblFungi"/>
</dbReference>
<dbReference type="EMBL" id="HE576752">
    <property type="protein sequence ID" value="CCC67848.1"/>
    <property type="molecule type" value="Genomic_DNA"/>
</dbReference>
<evidence type="ECO:0000256" key="10">
    <source>
        <dbReference type="RuleBase" id="RU368028"/>
    </source>
</evidence>
<dbReference type="GO" id="GO:0005737">
    <property type="term" value="C:cytoplasm"/>
    <property type="evidence" value="ECO:0007669"/>
    <property type="project" value="TreeGrafter"/>
</dbReference>
<dbReference type="OrthoDB" id="26523at2759"/>
<sequence length="585" mass="66984">MTTHHSKNSDDYLQNNTVNLNKISIGSPFSKGHNIFKNVHSLFKSQNKRINKLFENESNSNFNDELENSYDQEHKLNEEIESPIPFGKPSLASLLAEIDTKSVIFPNIHHDKTLSIDSLHDLESPTRISQSNSILDSPTFRRNITVRRSVNSKCGTPLSTHSRRNSVNSNGNISKMQRADSVNKDRKVSKLKVKTLESIYTSPTDSHGGNNIDYQIPQSTTSLFDSIIDESNITYKEEQTDSHDFFKRISPTMLNDIIENNSFSPHYHSYKIIDCRFDYEFEGGHIKNAINISNRDDLESKLLRNIQNNRNSPTLLIFHCEFSTHRGLKLASHLRNCDRILNHENYPKLYYPDVVILDGGYKAFFEKFPNHCFPHNYVRMDSQENLMDCENKMSVFRSDSKRSSTRTNSLRKLQSLSTETFSLYKSDAKSSHSIFLNDTSSKFDSIPSSSFDLEQPPRLSFSQYTDRFSHSRDCDDRDRSSPSTISRSSINSFNSLSSGKKVMIDDDNNSYFSFQTHSPNISEGNRLAFNDSNGIDTEDDLNFAEATITVSDLKGTIQETPLIRPIRRSLFPSILQEEDDDEKQN</sequence>
<dbReference type="eggNOG" id="KOG3772">
    <property type="taxonomic scope" value="Eukaryota"/>
</dbReference>
<dbReference type="STRING" id="1064592.G0V8P9"/>
<feature type="compositionally biased region" description="Polar residues" evidence="11">
    <location>
        <begin position="152"/>
        <end position="175"/>
    </location>
</feature>
<keyword evidence="6 10" id="KW-0904">Protein phosphatase</keyword>
<reference key="2">
    <citation type="submission" date="2011-08" db="EMBL/GenBank/DDBJ databases">
        <title>Genome sequence of Naumovozyma castellii.</title>
        <authorList>
            <person name="Gordon J.L."/>
            <person name="Armisen D."/>
            <person name="Proux-Wera E."/>
            <person name="OhEigeartaigh S.S."/>
            <person name="Byrne K.P."/>
            <person name="Wolfe K.H."/>
        </authorList>
    </citation>
    <scope>NUCLEOTIDE SEQUENCE</scope>
    <source>
        <strain>Type strain:CBS 4309</strain>
    </source>
</reference>
<dbReference type="SMART" id="SM00450">
    <property type="entry name" value="RHOD"/>
    <property type="match status" value="1"/>
</dbReference>
<evidence type="ECO:0000256" key="4">
    <source>
        <dbReference type="ARBA" id="ARBA00022776"/>
    </source>
</evidence>